<reference evidence="1" key="2">
    <citation type="journal article" date="2015" name="Fish Shellfish Immunol.">
        <title>Early steps in the European eel (Anguilla anguilla)-Vibrio vulnificus interaction in the gills: Role of the RtxA13 toxin.</title>
        <authorList>
            <person name="Callol A."/>
            <person name="Pajuelo D."/>
            <person name="Ebbesson L."/>
            <person name="Teles M."/>
            <person name="MacKenzie S."/>
            <person name="Amaro C."/>
        </authorList>
    </citation>
    <scope>NUCLEOTIDE SEQUENCE</scope>
</reference>
<dbReference type="AlphaFoldDB" id="A0A0E9UZF4"/>
<name>A0A0E9UZF4_ANGAN</name>
<evidence type="ECO:0000313" key="1">
    <source>
        <dbReference type="EMBL" id="JAH71229.1"/>
    </source>
</evidence>
<protein>
    <submittedName>
        <fullName evidence="1">Uncharacterized protein</fullName>
    </submittedName>
</protein>
<organism evidence="1">
    <name type="scientific">Anguilla anguilla</name>
    <name type="common">European freshwater eel</name>
    <name type="synonym">Muraena anguilla</name>
    <dbReference type="NCBI Taxonomy" id="7936"/>
    <lineage>
        <taxon>Eukaryota</taxon>
        <taxon>Metazoa</taxon>
        <taxon>Chordata</taxon>
        <taxon>Craniata</taxon>
        <taxon>Vertebrata</taxon>
        <taxon>Euteleostomi</taxon>
        <taxon>Actinopterygii</taxon>
        <taxon>Neopterygii</taxon>
        <taxon>Teleostei</taxon>
        <taxon>Anguilliformes</taxon>
        <taxon>Anguillidae</taxon>
        <taxon>Anguilla</taxon>
    </lineage>
</organism>
<sequence length="46" mass="5309">MLSLYMIFGRCDKGTNHARNTKTKSWYLRVDFDLCLGIHCTLSLVS</sequence>
<reference evidence="1" key="1">
    <citation type="submission" date="2014-11" db="EMBL/GenBank/DDBJ databases">
        <authorList>
            <person name="Amaro Gonzalez C."/>
        </authorList>
    </citation>
    <scope>NUCLEOTIDE SEQUENCE</scope>
</reference>
<proteinExistence type="predicted"/>
<dbReference type="EMBL" id="GBXM01037348">
    <property type="protein sequence ID" value="JAH71229.1"/>
    <property type="molecule type" value="Transcribed_RNA"/>
</dbReference>
<accession>A0A0E9UZF4</accession>